<evidence type="ECO:0000313" key="3">
    <source>
        <dbReference type="Proteomes" id="UP000235916"/>
    </source>
</evidence>
<evidence type="ECO:0000259" key="1">
    <source>
        <dbReference type="Pfam" id="PF00117"/>
    </source>
</evidence>
<dbReference type="PROSITE" id="PS51273">
    <property type="entry name" value="GATASE_TYPE_1"/>
    <property type="match status" value="1"/>
</dbReference>
<dbReference type="PANTHER" id="PTHR42695">
    <property type="entry name" value="GLUTAMINE AMIDOTRANSFERASE YLR126C-RELATED"/>
    <property type="match status" value="1"/>
</dbReference>
<sequence>MPARFMNPIAILQHECNQGPGYLLSHLRSQGLDCEVFHAPRGQALPRWISDYSGLVVLGSNHSVNDDLPWIEAELGLLRQAVALDVPVLGHCFGAQLLARALGARVHRHAWPHIGWSRLWATPAGRERLGGQAQVTMFNWHHDSFEIPSGAQRILFGSHCLNKGFAHGRHLGLQSHLEVTEDSVRAWCAESREEIRQALAQGHGRTVQSEEELLRELPARTAELHRLARSVYGHWLRGLRQPLANHLHGGW</sequence>
<reference evidence="2 3" key="1">
    <citation type="submission" date="2018-01" db="EMBL/GenBank/DDBJ databases">
        <title>Draft genome sequence of Paucibacter aquatile CR182 isolated from freshwater of the Nakdong River.</title>
        <authorList>
            <person name="Choi A."/>
            <person name="Chung E.J."/>
        </authorList>
    </citation>
    <scope>NUCLEOTIDE SEQUENCE [LARGE SCALE GENOMIC DNA]</scope>
    <source>
        <strain evidence="2 3">CR182</strain>
    </source>
</reference>
<dbReference type="SUPFAM" id="SSF52317">
    <property type="entry name" value="Class I glutamine amidotransferase-like"/>
    <property type="match status" value="1"/>
</dbReference>
<dbReference type="InterPro" id="IPR017926">
    <property type="entry name" value="GATASE"/>
</dbReference>
<dbReference type="Proteomes" id="UP000235916">
    <property type="component" value="Unassembled WGS sequence"/>
</dbReference>
<dbReference type="Pfam" id="PF00117">
    <property type="entry name" value="GATase"/>
    <property type="match status" value="1"/>
</dbReference>
<dbReference type="OrthoDB" id="9813383at2"/>
<keyword evidence="2" id="KW-0315">Glutamine amidotransferase</keyword>
<keyword evidence="3" id="KW-1185">Reference proteome</keyword>
<dbReference type="Gene3D" id="3.40.50.880">
    <property type="match status" value="1"/>
</dbReference>
<proteinExistence type="predicted"/>
<dbReference type="InterPro" id="IPR044992">
    <property type="entry name" value="ChyE-like"/>
</dbReference>
<dbReference type="AlphaFoldDB" id="A0A2N8KWB6"/>
<dbReference type="InterPro" id="IPR029062">
    <property type="entry name" value="Class_I_gatase-like"/>
</dbReference>
<dbReference type="PANTHER" id="PTHR42695:SF5">
    <property type="entry name" value="GLUTAMINE AMIDOTRANSFERASE YLR126C-RELATED"/>
    <property type="match status" value="1"/>
</dbReference>
<protein>
    <submittedName>
        <fullName evidence="2">Glutamine amidotransferase</fullName>
    </submittedName>
</protein>
<dbReference type="EMBL" id="POSP01000003">
    <property type="protein sequence ID" value="PND37731.1"/>
    <property type="molecule type" value="Genomic_DNA"/>
</dbReference>
<organism evidence="2 3">
    <name type="scientific">Kinneretia aquatilis</name>
    <dbReference type="NCBI Taxonomy" id="2070761"/>
    <lineage>
        <taxon>Bacteria</taxon>
        <taxon>Pseudomonadati</taxon>
        <taxon>Pseudomonadota</taxon>
        <taxon>Betaproteobacteria</taxon>
        <taxon>Burkholderiales</taxon>
        <taxon>Sphaerotilaceae</taxon>
        <taxon>Roseateles</taxon>
    </lineage>
</organism>
<keyword evidence="2" id="KW-0808">Transferase</keyword>
<gene>
    <name evidence="2" type="ORF">C1O66_09480</name>
</gene>
<dbReference type="CDD" id="cd01741">
    <property type="entry name" value="GATase1_1"/>
    <property type="match status" value="1"/>
</dbReference>
<evidence type="ECO:0000313" key="2">
    <source>
        <dbReference type="EMBL" id="PND37731.1"/>
    </source>
</evidence>
<name>A0A2N8KWB6_9BURK</name>
<dbReference type="GO" id="GO:0005829">
    <property type="term" value="C:cytosol"/>
    <property type="evidence" value="ECO:0007669"/>
    <property type="project" value="TreeGrafter"/>
</dbReference>
<feature type="domain" description="Glutamine amidotransferase" evidence="1">
    <location>
        <begin position="23"/>
        <end position="181"/>
    </location>
</feature>
<dbReference type="GO" id="GO:0016740">
    <property type="term" value="F:transferase activity"/>
    <property type="evidence" value="ECO:0007669"/>
    <property type="project" value="UniProtKB-KW"/>
</dbReference>
<comment type="caution">
    <text evidence="2">The sequence shown here is derived from an EMBL/GenBank/DDBJ whole genome shotgun (WGS) entry which is preliminary data.</text>
</comment>
<accession>A0A2N8KWB6</accession>